<evidence type="ECO:0000256" key="1">
    <source>
        <dbReference type="SAM" id="MobiDB-lite"/>
    </source>
</evidence>
<evidence type="ECO:0000256" key="2">
    <source>
        <dbReference type="SAM" id="SignalP"/>
    </source>
</evidence>
<comment type="caution">
    <text evidence="3">The sequence shown here is derived from an EMBL/GenBank/DDBJ whole genome shotgun (WGS) entry which is preliminary data.</text>
</comment>
<dbReference type="OrthoDB" id="2564568at2759"/>
<feature type="region of interest" description="Disordered" evidence="1">
    <location>
        <begin position="231"/>
        <end position="267"/>
    </location>
</feature>
<organism evidence="3 4">
    <name type="scientific">Phanerochaete sordida</name>
    <dbReference type="NCBI Taxonomy" id="48140"/>
    <lineage>
        <taxon>Eukaryota</taxon>
        <taxon>Fungi</taxon>
        <taxon>Dikarya</taxon>
        <taxon>Basidiomycota</taxon>
        <taxon>Agaricomycotina</taxon>
        <taxon>Agaricomycetes</taxon>
        <taxon>Polyporales</taxon>
        <taxon>Phanerochaetaceae</taxon>
        <taxon>Phanerochaete</taxon>
    </lineage>
</organism>
<gene>
    <name evidence="3" type="ORF">PsYK624_167030</name>
</gene>
<evidence type="ECO:0008006" key="5">
    <source>
        <dbReference type="Google" id="ProtNLM"/>
    </source>
</evidence>
<name>A0A9P3GXA8_9APHY</name>
<feature type="compositionally biased region" description="Low complexity" evidence="1">
    <location>
        <begin position="241"/>
        <end position="257"/>
    </location>
</feature>
<proteinExistence type="predicted"/>
<evidence type="ECO:0000313" key="4">
    <source>
        <dbReference type="Proteomes" id="UP000703269"/>
    </source>
</evidence>
<dbReference type="EMBL" id="BPQB01000152">
    <property type="protein sequence ID" value="GJF00415.1"/>
    <property type="molecule type" value="Genomic_DNA"/>
</dbReference>
<feature type="signal peptide" evidence="2">
    <location>
        <begin position="1"/>
        <end position="18"/>
    </location>
</feature>
<dbReference type="AlphaFoldDB" id="A0A9P3GXA8"/>
<accession>A0A9P3GXA8</accession>
<reference evidence="3 4" key="1">
    <citation type="submission" date="2021-08" db="EMBL/GenBank/DDBJ databases">
        <title>Draft Genome Sequence of Phanerochaete sordida strain YK-624.</title>
        <authorList>
            <person name="Mori T."/>
            <person name="Dohra H."/>
            <person name="Suzuki T."/>
            <person name="Kawagishi H."/>
            <person name="Hirai H."/>
        </authorList>
    </citation>
    <scope>NUCLEOTIDE SEQUENCE [LARGE SCALE GENOMIC DNA]</scope>
    <source>
        <strain evidence="3 4">YK-624</strain>
    </source>
</reference>
<protein>
    <recommendedName>
        <fullName evidence="5">Extracellular membrane protein CFEM domain-containing protein</fullName>
    </recommendedName>
</protein>
<evidence type="ECO:0000313" key="3">
    <source>
        <dbReference type="EMBL" id="GJF00415.1"/>
    </source>
</evidence>
<feature type="chain" id="PRO_5040195427" description="Extracellular membrane protein CFEM domain-containing protein" evidence="2">
    <location>
        <begin position="19"/>
        <end position="292"/>
    </location>
</feature>
<keyword evidence="4" id="KW-1185">Reference proteome</keyword>
<sequence>MVAPIILALAILIPAVTPAHTGSIAHSNTLFKKTFAHSQHGDLKIRDLDWNPDMVNCASQCAVLVNAFTCKTSQCFCTNTIAEGYMNCMICSIKLSQNHDLLLDAQASQDELSENCRSDGYPVDNFVVTYGDITYTPAANPPSVFIPPMGQTYGATSTVFLNAPTASPQASSGTRVVYSWQPEPTTITTDGATIWYGGSSFGMAAGFSTGFGSSSGSTLLPGFPDAALSSAAASNTPSPLADNAASGSSASPNSTDPALNPQNTNTSGAATSHMIPILSLAAVLSAATFHLL</sequence>
<dbReference type="Proteomes" id="UP000703269">
    <property type="component" value="Unassembled WGS sequence"/>
</dbReference>
<keyword evidence="2" id="KW-0732">Signal</keyword>